<organism evidence="2">
    <name type="scientific">Trichuris suis</name>
    <name type="common">pig whipworm</name>
    <dbReference type="NCBI Taxonomy" id="68888"/>
    <lineage>
        <taxon>Eukaryota</taxon>
        <taxon>Metazoa</taxon>
        <taxon>Ecdysozoa</taxon>
        <taxon>Nematoda</taxon>
        <taxon>Enoplea</taxon>
        <taxon>Dorylaimia</taxon>
        <taxon>Trichinellida</taxon>
        <taxon>Trichuridae</taxon>
        <taxon>Trichuris</taxon>
    </lineage>
</organism>
<dbReference type="AlphaFoldDB" id="A0A085NRN9"/>
<name>A0A085NRN9_9BILA</name>
<evidence type="ECO:0000313" key="2">
    <source>
        <dbReference type="EMBL" id="KFD72135.1"/>
    </source>
</evidence>
<feature type="compositionally biased region" description="Polar residues" evidence="1">
    <location>
        <begin position="59"/>
        <end position="70"/>
    </location>
</feature>
<sequence>MDQYIRYAVTTSDGVKRTTALLLVTFRTTGLHMAVPETAYSPLLMVVSQCCPPTIATTNSSSTPYGQVNDTKPKCNNFMRNENK</sequence>
<proteinExistence type="predicted"/>
<feature type="region of interest" description="Disordered" evidence="1">
    <location>
        <begin position="59"/>
        <end position="84"/>
    </location>
</feature>
<gene>
    <name evidence="2" type="ORF">M514_04209</name>
</gene>
<reference evidence="2" key="1">
    <citation type="journal article" date="2014" name="Nat. Genet.">
        <title>Genome and transcriptome of the porcine whipworm Trichuris suis.</title>
        <authorList>
            <person name="Jex A.R."/>
            <person name="Nejsum P."/>
            <person name="Schwarz E.M."/>
            <person name="Hu L."/>
            <person name="Young N.D."/>
            <person name="Hall R.S."/>
            <person name="Korhonen P.K."/>
            <person name="Liao S."/>
            <person name="Thamsborg S."/>
            <person name="Xia J."/>
            <person name="Xu P."/>
            <person name="Wang S."/>
            <person name="Scheerlinck J.P."/>
            <person name="Hofmann A."/>
            <person name="Sternberg P.W."/>
            <person name="Wang J."/>
            <person name="Gasser R.B."/>
        </authorList>
    </citation>
    <scope>NUCLEOTIDE SEQUENCE [LARGE SCALE GENOMIC DNA]</scope>
    <source>
        <strain evidence="2">DCEP-RM93F</strain>
    </source>
</reference>
<accession>A0A085NRN9</accession>
<dbReference type="Proteomes" id="UP000030758">
    <property type="component" value="Unassembled WGS sequence"/>
</dbReference>
<dbReference type="EMBL" id="KL367479">
    <property type="protein sequence ID" value="KFD72135.1"/>
    <property type="molecule type" value="Genomic_DNA"/>
</dbReference>
<protein>
    <submittedName>
        <fullName evidence="2">Uncharacterized protein</fullName>
    </submittedName>
</protein>
<evidence type="ECO:0000256" key="1">
    <source>
        <dbReference type="SAM" id="MobiDB-lite"/>
    </source>
</evidence>